<evidence type="ECO:0000256" key="1">
    <source>
        <dbReference type="SAM" id="MobiDB-lite"/>
    </source>
</evidence>
<feature type="region of interest" description="Disordered" evidence="1">
    <location>
        <begin position="1"/>
        <end position="23"/>
    </location>
</feature>
<dbReference type="EMBL" id="WTPW01001450">
    <property type="protein sequence ID" value="KAF0434869.1"/>
    <property type="molecule type" value="Genomic_DNA"/>
</dbReference>
<protein>
    <submittedName>
        <fullName evidence="2">Putative crinkler family protein</fullName>
    </submittedName>
</protein>
<dbReference type="Proteomes" id="UP000439903">
    <property type="component" value="Unassembled WGS sequence"/>
</dbReference>
<keyword evidence="3" id="KW-1185">Reference proteome</keyword>
<accession>A0A8H3X9U6</accession>
<dbReference type="SUPFAM" id="SSF81585">
    <property type="entry name" value="PsbU/PolX domain-like"/>
    <property type="match status" value="1"/>
</dbReference>
<dbReference type="Gene3D" id="1.10.150.320">
    <property type="entry name" value="Photosystem II 12 kDa extrinsic protein"/>
    <property type="match status" value="1"/>
</dbReference>
<organism evidence="2 3">
    <name type="scientific">Gigaspora margarita</name>
    <dbReference type="NCBI Taxonomy" id="4874"/>
    <lineage>
        <taxon>Eukaryota</taxon>
        <taxon>Fungi</taxon>
        <taxon>Fungi incertae sedis</taxon>
        <taxon>Mucoromycota</taxon>
        <taxon>Glomeromycotina</taxon>
        <taxon>Glomeromycetes</taxon>
        <taxon>Diversisporales</taxon>
        <taxon>Gigasporaceae</taxon>
        <taxon>Gigaspora</taxon>
    </lineage>
</organism>
<sequence length="764" mass="88256">MATIEEMKQELNNAKKEHEEAKKNWENINGLLNELEGKLERREWGDDEELKELWKERRSRLIKENERWGGLVEGWGKALMRGGEDNYQQFTSKQKSPMLFLKYVFNDSCKKFALLTLKLTADTIYSLGLPYIKPKSLVTSSGLKWQYQLDPHLKTILQEETEKHHYHFCNGENDKINRPTYLFFSGAGTGKSRNASEFHKTLIECLNYSKDLELKKKIQNAWVFNISLENGTGLSRSVEPIGILAVGIRMFWQLFPDSEDFRRFILTYEAPTPWEVLQLIARYEKKDLKQISVILVVDGLQNFITTLDDGLNQDSALYQTLTEIGDLALSNNIFLIPCCTATISRTLKSTLKPTGRLRINLPVISLQPPTILQNNVVTPVFQPDNYIIKLLVDDCGGHGRALEVLAETLKDKNINECNVDNLMHQLYSNLISRYEEAFNISALEIQTIARLILTRKRLDQNKCVPNTNKLPDFFIQPGLIRFERIGNSAEGYFEAPYIWFWIMAQQATKDGDPLLKDWQFCDYREHSSVSDRRLPVGSQFWNNFEHFIATFRSLKSKVLCENELTTISEIHAGARLHLNDDFKFKNHHLKLECAIHHVNTNSATYDKRMDIECEGAYVNVREDQSINDNPNEVHQAKRWKTKSLSLNDYQSERNKSACDKDFFILFTTAKNCNFKLPMNSGIVDGLRWKEYFGPFAGRAHVYAIVGPLNINTATYTELMTIDGIGENRVITILKERPFKNLEDAKRKTGISEKVLKRLRFLEED</sequence>
<proteinExistence type="predicted"/>
<comment type="caution">
    <text evidence="2">The sequence shown here is derived from an EMBL/GenBank/DDBJ whole genome shotgun (WGS) entry which is preliminary data.</text>
</comment>
<dbReference type="Pfam" id="PF12836">
    <property type="entry name" value="HHH_3"/>
    <property type="match status" value="1"/>
</dbReference>
<reference evidence="2 3" key="1">
    <citation type="journal article" date="2019" name="Environ. Microbiol.">
        <title>At the nexus of three kingdoms: the genome of the mycorrhizal fungus Gigaspora margarita provides insights into plant, endobacterial and fungal interactions.</title>
        <authorList>
            <person name="Venice F."/>
            <person name="Ghignone S."/>
            <person name="Salvioli di Fossalunga A."/>
            <person name="Amselem J."/>
            <person name="Novero M."/>
            <person name="Xianan X."/>
            <person name="Sedzielewska Toro K."/>
            <person name="Morin E."/>
            <person name="Lipzen A."/>
            <person name="Grigoriev I.V."/>
            <person name="Henrissat B."/>
            <person name="Martin F.M."/>
            <person name="Bonfante P."/>
        </authorList>
    </citation>
    <scope>NUCLEOTIDE SEQUENCE [LARGE SCALE GENOMIC DNA]</scope>
    <source>
        <strain evidence="2 3">BEG34</strain>
    </source>
</reference>
<evidence type="ECO:0000313" key="3">
    <source>
        <dbReference type="Proteomes" id="UP000439903"/>
    </source>
</evidence>
<gene>
    <name evidence="2" type="ORF">F8M41_004845</name>
</gene>
<dbReference type="AlphaFoldDB" id="A0A8H3X9U6"/>
<dbReference type="OrthoDB" id="5597935at2759"/>
<evidence type="ECO:0000313" key="2">
    <source>
        <dbReference type="EMBL" id="KAF0434869.1"/>
    </source>
</evidence>
<name>A0A8H3X9U6_GIGMA</name>